<proteinExistence type="predicted"/>
<evidence type="ECO:0000313" key="1">
    <source>
        <dbReference type="EMBL" id="VFS89243.1"/>
    </source>
</evidence>
<sequence length="29" mass="3130">MKKVSAIIVGSLMLFPVLSQAAETQKPNQ</sequence>
<accession>A0A485CXH4</accession>
<gene>
    <name evidence="1" type="ORF">NCTC12993_07218</name>
</gene>
<dbReference type="EMBL" id="CAADJD010000031">
    <property type="protein sequence ID" value="VFS89243.1"/>
    <property type="molecule type" value="Genomic_DNA"/>
</dbReference>
<reference evidence="1 2" key="1">
    <citation type="submission" date="2019-03" db="EMBL/GenBank/DDBJ databases">
        <authorList>
            <consortium name="Pathogen Informatics"/>
        </authorList>
    </citation>
    <scope>NUCLEOTIDE SEQUENCE [LARGE SCALE GENOMIC DNA]</scope>
    <source>
        <strain evidence="1 2">NCTC12993</strain>
    </source>
</reference>
<name>A0A485CXH4_KLUCR</name>
<keyword evidence="2" id="KW-1185">Reference proteome</keyword>
<protein>
    <submittedName>
        <fullName evidence="1">Uncharacterized protein</fullName>
    </submittedName>
</protein>
<organism evidence="1 2">
    <name type="scientific">Kluyvera cryocrescens</name>
    <name type="common">Kluyvera citrophila</name>
    <dbReference type="NCBI Taxonomy" id="580"/>
    <lineage>
        <taxon>Bacteria</taxon>
        <taxon>Pseudomonadati</taxon>
        <taxon>Pseudomonadota</taxon>
        <taxon>Gammaproteobacteria</taxon>
        <taxon>Enterobacterales</taxon>
        <taxon>Enterobacteriaceae</taxon>
        <taxon>Kluyvera</taxon>
    </lineage>
</organism>
<dbReference type="Proteomes" id="UP000401081">
    <property type="component" value="Unassembled WGS sequence"/>
</dbReference>
<evidence type="ECO:0000313" key="2">
    <source>
        <dbReference type="Proteomes" id="UP000401081"/>
    </source>
</evidence>
<dbReference type="AlphaFoldDB" id="A0A485CXH4"/>